<dbReference type="EMBL" id="MU128926">
    <property type="protein sequence ID" value="KAF9518201.1"/>
    <property type="molecule type" value="Genomic_DNA"/>
</dbReference>
<name>A0A9P6B5U5_9AGAM</name>
<sequence length="334" mass="36354">MLAHPNANLVREAVAAVAVPPQQPHSPWSSASLNWIVGSRPCGVSGATAQQVAAPTRMTALEEERIERMKETPENVVTVGLWGRQVSAQPADDEGFVRRELNSGPLSGCLSRIVGYVESSDASCVSSFLMVVFQPGTFVGFFCLSFIVKTGADLRQEQMVVQLVQGKRTADVGSDSGFHLIVENSPATTLTRLYCLSLPNAHYGDQFWIGGDDQGHSIYPFNQKGKICLTSPRILNHGASLETYGDASSAKFARAQRYFIKSLTDDRLIHIDFGFLPGNSSGNMGLWEQAFKLVERFSVDSTEHLDILYRSIGSSKGTASRASIYTCMLPAWGP</sequence>
<dbReference type="Proteomes" id="UP000886523">
    <property type="component" value="Unassembled WGS sequence"/>
</dbReference>
<keyword evidence="2" id="KW-1185">Reference proteome</keyword>
<comment type="caution">
    <text evidence="1">The sequence shown here is derived from an EMBL/GenBank/DDBJ whole genome shotgun (WGS) entry which is preliminary data.</text>
</comment>
<dbReference type="AlphaFoldDB" id="A0A9P6B5U5"/>
<protein>
    <submittedName>
        <fullName evidence="1">Uncharacterized protein</fullName>
    </submittedName>
</protein>
<accession>A0A9P6B5U5</accession>
<dbReference type="InterPro" id="IPR018936">
    <property type="entry name" value="PI3/4_kinase_CS"/>
</dbReference>
<reference evidence="1" key="1">
    <citation type="journal article" date="2020" name="Nat. Commun.">
        <title>Large-scale genome sequencing of mycorrhizal fungi provides insights into the early evolution of symbiotic traits.</title>
        <authorList>
            <person name="Miyauchi S."/>
            <person name="Kiss E."/>
            <person name="Kuo A."/>
            <person name="Drula E."/>
            <person name="Kohler A."/>
            <person name="Sanchez-Garcia M."/>
            <person name="Morin E."/>
            <person name="Andreopoulos B."/>
            <person name="Barry K.W."/>
            <person name="Bonito G."/>
            <person name="Buee M."/>
            <person name="Carver A."/>
            <person name="Chen C."/>
            <person name="Cichocki N."/>
            <person name="Clum A."/>
            <person name="Culley D."/>
            <person name="Crous P.W."/>
            <person name="Fauchery L."/>
            <person name="Girlanda M."/>
            <person name="Hayes R.D."/>
            <person name="Keri Z."/>
            <person name="LaButti K."/>
            <person name="Lipzen A."/>
            <person name="Lombard V."/>
            <person name="Magnuson J."/>
            <person name="Maillard F."/>
            <person name="Murat C."/>
            <person name="Nolan M."/>
            <person name="Ohm R.A."/>
            <person name="Pangilinan J."/>
            <person name="Pereira M.F."/>
            <person name="Perotto S."/>
            <person name="Peter M."/>
            <person name="Pfister S."/>
            <person name="Riley R."/>
            <person name="Sitrit Y."/>
            <person name="Stielow J.B."/>
            <person name="Szollosi G."/>
            <person name="Zifcakova L."/>
            <person name="Stursova M."/>
            <person name="Spatafora J.W."/>
            <person name="Tedersoo L."/>
            <person name="Vaario L.M."/>
            <person name="Yamada A."/>
            <person name="Yan M."/>
            <person name="Wang P."/>
            <person name="Xu J."/>
            <person name="Bruns T."/>
            <person name="Baldrian P."/>
            <person name="Vilgalys R."/>
            <person name="Dunand C."/>
            <person name="Henrissat B."/>
            <person name="Grigoriev I.V."/>
            <person name="Hibbett D."/>
            <person name="Nagy L.G."/>
            <person name="Martin F.M."/>
        </authorList>
    </citation>
    <scope>NUCLEOTIDE SEQUENCE</scope>
    <source>
        <strain evidence="1">UP504</strain>
    </source>
</reference>
<dbReference type="OrthoDB" id="10264149at2759"/>
<evidence type="ECO:0000313" key="1">
    <source>
        <dbReference type="EMBL" id="KAF9518201.1"/>
    </source>
</evidence>
<proteinExistence type="predicted"/>
<dbReference type="PROSITE" id="PS00915">
    <property type="entry name" value="PI3_4_KINASE_1"/>
    <property type="match status" value="1"/>
</dbReference>
<dbReference type="GO" id="GO:0016301">
    <property type="term" value="F:kinase activity"/>
    <property type="evidence" value="ECO:0007669"/>
    <property type="project" value="InterPro"/>
</dbReference>
<gene>
    <name evidence="1" type="ORF">BS47DRAFT_1389138</name>
</gene>
<evidence type="ECO:0000313" key="2">
    <source>
        <dbReference type="Proteomes" id="UP000886523"/>
    </source>
</evidence>
<organism evidence="1 2">
    <name type="scientific">Hydnum rufescens UP504</name>
    <dbReference type="NCBI Taxonomy" id="1448309"/>
    <lineage>
        <taxon>Eukaryota</taxon>
        <taxon>Fungi</taxon>
        <taxon>Dikarya</taxon>
        <taxon>Basidiomycota</taxon>
        <taxon>Agaricomycotina</taxon>
        <taxon>Agaricomycetes</taxon>
        <taxon>Cantharellales</taxon>
        <taxon>Hydnaceae</taxon>
        <taxon>Hydnum</taxon>
    </lineage>
</organism>